<dbReference type="EMBL" id="VLYX01000061">
    <property type="protein sequence ID" value="MDR4329371.1"/>
    <property type="molecule type" value="Genomic_DNA"/>
</dbReference>
<sequence length="173" mass="19749">MVSMQFKSVKINLKLPIIGSIEGTWEPNDVQRQAAWEMYVELVTRISVNELKTGEGLLREALTSLYSLFNSTREILKKYGPEVAISTKGNISFGYLAVSILNTSLRPLLAKWHPLLLEYENKRSESVSLVEHEKEWDKFNELKTVLEEIRQILVEYAEILGQVAGVPSLIIER</sequence>
<name>A0AAJ1Z5Z3_9BACI</name>
<gene>
    <name evidence="1" type="ORF">FOS08_27035</name>
</gene>
<organism evidence="1 2">
    <name type="scientific">Bacillus pseudomycoides</name>
    <dbReference type="NCBI Taxonomy" id="64104"/>
    <lineage>
        <taxon>Bacteria</taxon>
        <taxon>Bacillati</taxon>
        <taxon>Bacillota</taxon>
        <taxon>Bacilli</taxon>
        <taxon>Bacillales</taxon>
        <taxon>Bacillaceae</taxon>
        <taxon>Bacillus</taxon>
        <taxon>Bacillus cereus group</taxon>
    </lineage>
</organism>
<reference evidence="1" key="1">
    <citation type="submission" date="2019-07" db="EMBL/GenBank/DDBJ databases">
        <title>Phylogenomic Reclassification of ATCC Bacillus Strains and Various Taxa within the Genus Bacillus.</title>
        <authorList>
            <person name="Riojas M.A."/>
            <person name="Frank A.M."/>
            <person name="Fenn S.L."/>
            <person name="King S.P."/>
            <person name="Brower S.M."/>
            <person name="Hazbon M.H."/>
        </authorList>
    </citation>
    <scope>NUCLEOTIDE SEQUENCE</scope>
    <source>
        <strain evidence="1">NR-12239</strain>
    </source>
</reference>
<accession>A0AAJ1Z5Z3</accession>
<dbReference type="AlphaFoldDB" id="A0AAJ1Z5Z3"/>
<protein>
    <submittedName>
        <fullName evidence="1">Uncharacterized protein</fullName>
    </submittedName>
</protein>
<proteinExistence type="predicted"/>
<evidence type="ECO:0000313" key="1">
    <source>
        <dbReference type="EMBL" id="MDR4329371.1"/>
    </source>
</evidence>
<evidence type="ECO:0000313" key="2">
    <source>
        <dbReference type="Proteomes" id="UP001248134"/>
    </source>
</evidence>
<comment type="caution">
    <text evidence="1">The sequence shown here is derived from an EMBL/GenBank/DDBJ whole genome shotgun (WGS) entry which is preliminary data.</text>
</comment>
<dbReference type="Proteomes" id="UP001248134">
    <property type="component" value="Unassembled WGS sequence"/>
</dbReference>